<proteinExistence type="predicted"/>
<name>A0A242K885_9ENTE</name>
<reference evidence="3" key="3">
    <citation type="submission" date="2024-03" db="EMBL/GenBank/DDBJ databases">
        <title>The Genome Sequence of Enterococcus sp. DIV0242b.</title>
        <authorList>
            <consortium name="The Broad Institute Genomics Platform"/>
            <consortium name="The Broad Institute Microbial Omics Core"/>
            <consortium name="The Broad Institute Genomic Center for Infectious Diseases"/>
            <person name="Earl A."/>
            <person name="Manson A."/>
            <person name="Gilmore M."/>
            <person name="Schwartman J."/>
            <person name="Shea T."/>
            <person name="Abouelleil A."/>
            <person name="Cao P."/>
            <person name="Chapman S."/>
            <person name="Cusick C."/>
            <person name="Young S."/>
            <person name="Neafsey D."/>
            <person name="Nusbaum C."/>
            <person name="Birren B."/>
        </authorList>
    </citation>
    <scope>NUCLEOTIDE SEQUENCE</scope>
    <source>
        <strain evidence="3">9E7_DIV0242</strain>
    </source>
</reference>
<dbReference type="Proteomes" id="UP000195141">
    <property type="component" value="Chromosome"/>
</dbReference>
<reference evidence="3" key="2">
    <citation type="submission" date="2017-05" db="EMBL/GenBank/DDBJ databases">
        <authorList>
            <consortium name="The Broad Institute Genomics Platform"/>
            <consortium name="The Broad Institute Genomic Center for Infectious Diseases"/>
            <person name="Earl A."/>
            <person name="Manson A."/>
            <person name="Schwartman J."/>
            <person name="Gilmore M."/>
            <person name="Abouelleil A."/>
            <person name="Cao P."/>
            <person name="Chapman S."/>
            <person name="Cusick C."/>
            <person name="Shea T."/>
            <person name="Young S."/>
            <person name="Neafsey D."/>
            <person name="Nusbaum C."/>
            <person name="Birren B."/>
        </authorList>
    </citation>
    <scope>NUCLEOTIDE SEQUENCE</scope>
    <source>
        <strain evidence="3">9E7_DIV0242</strain>
    </source>
</reference>
<evidence type="ECO:0000256" key="1">
    <source>
        <dbReference type="SAM" id="Phobius"/>
    </source>
</evidence>
<keyword evidence="1" id="KW-1133">Transmembrane helix</keyword>
<evidence type="ECO:0000313" key="3">
    <source>
        <dbReference type="EMBL" id="WYJ90884.1"/>
    </source>
</evidence>
<evidence type="ECO:0000313" key="2">
    <source>
        <dbReference type="EMBL" id="OTP17277.1"/>
    </source>
</evidence>
<dbReference type="EMBL" id="CP147247">
    <property type="protein sequence ID" value="WYJ90884.1"/>
    <property type="molecule type" value="Genomic_DNA"/>
</dbReference>
<feature type="transmembrane region" description="Helical" evidence="1">
    <location>
        <begin position="12"/>
        <end position="34"/>
    </location>
</feature>
<protein>
    <submittedName>
        <fullName evidence="2">Uncharacterized protein</fullName>
    </submittedName>
</protein>
<keyword evidence="1" id="KW-0812">Transmembrane</keyword>
<gene>
    <name evidence="2" type="ORF">A5888_001415</name>
    <name evidence="3" type="ORF">A5888_002652</name>
</gene>
<reference evidence="2" key="1">
    <citation type="submission" date="2017-05" db="EMBL/GenBank/DDBJ databases">
        <title>The Genome Sequence of Enterococcus sp. 9E7_DIV0242.</title>
        <authorList>
            <consortium name="The Broad Institute Genomics Platform"/>
            <consortium name="The Broad Institute Genomic Center for Infectious Diseases"/>
            <person name="Earl A."/>
            <person name="Manson A."/>
            <person name="Schwartman J."/>
            <person name="Gilmore M."/>
            <person name="Abouelleil A."/>
            <person name="Cao P."/>
            <person name="Chapman S."/>
            <person name="Cusick C."/>
            <person name="Shea T."/>
            <person name="Young S."/>
            <person name="Neafsey D."/>
            <person name="Nusbaum C."/>
            <person name="Birren B."/>
        </authorList>
    </citation>
    <scope>NUCLEOTIDE SEQUENCE [LARGE SCALE GENOMIC DNA]</scope>
    <source>
        <strain evidence="2">9E7_DIV0242</strain>
    </source>
</reference>
<keyword evidence="4" id="KW-1185">Reference proteome</keyword>
<keyword evidence="1" id="KW-0472">Membrane</keyword>
<dbReference type="AlphaFoldDB" id="A0A242K885"/>
<accession>A0A242K885</accession>
<evidence type="ECO:0000313" key="4">
    <source>
        <dbReference type="Proteomes" id="UP000195141"/>
    </source>
</evidence>
<organism evidence="2">
    <name type="scientific">Candidatus Enterococcus clewellii</name>
    <dbReference type="NCBI Taxonomy" id="1834193"/>
    <lineage>
        <taxon>Bacteria</taxon>
        <taxon>Bacillati</taxon>
        <taxon>Bacillota</taxon>
        <taxon>Bacilli</taxon>
        <taxon>Lactobacillales</taxon>
        <taxon>Enterococcaceae</taxon>
        <taxon>Enterococcus</taxon>
    </lineage>
</organism>
<dbReference type="EMBL" id="NGMM01000002">
    <property type="protein sequence ID" value="OTP17277.1"/>
    <property type="molecule type" value="Genomic_DNA"/>
</dbReference>
<sequence>MNIFEFMGEHPILTVFIVFMMYYAILNICQAIVLRKKGE</sequence>